<feature type="region of interest" description="Disordered" evidence="1">
    <location>
        <begin position="187"/>
        <end position="293"/>
    </location>
</feature>
<evidence type="ECO:0000256" key="1">
    <source>
        <dbReference type="SAM" id="MobiDB-lite"/>
    </source>
</evidence>
<comment type="caution">
    <text evidence="2">The sequence shown here is derived from an EMBL/GenBank/DDBJ whole genome shotgun (WGS) entry which is preliminary data.</text>
</comment>
<dbReference type="EMBL" id="CAJNJA010010431">
    <property type="protein sequence ID" value="CAE7257453.1"/>
    <property type="molecule type" value="Genomic_DNA"/>
</dbReference>
<sequence>MAAAARGEGGMNVAGLATSWEESADVRNVARVYGLLMKVPPGAAFCDSNRANAVANTATLIPCLERMYANDLKLPYISPLQDEVERFFKQVHVKAGEKIAYRTAGEIKKMLSFVKRKASKKEEHIDAYMAGMMRLKSADRALDEQLRSLSSSSLGESSSADNGSDEAGDTVEEETDIDDFRRWLEEQPRGSAAPSATTEAPSAGSESRPEAASLVSSREASSSVPSQAKASSPVPCEAKASSRCHPKQKPHPSCHPKQKPHPWCHPEQKPHPGRHLRHPKQPHPDQGPHRHCL</sequence>
<proteinExistence type="predicted"/>
<feature type="compositionally biased region" description="Basic residues" evidence="1">
    <location>
        <begin position="271"/>
        <end position="281"/>
    </location>
</feature>
<feature type="region of interest" description="Disordered" evidence="1">
    <location>
        <begin position="144"/>
        <end position="174"/>
    </location>
</feature>
<name>A0A812MG22_9DINO</name>
<keyword evidence="3" id="KW-1185">Reference proteome</keyword>
<protein>
    <submittedName>
        <fullName evidence="2">Uncharacterized protein</fullName>
    </submittedName>
</protein>
<reference evidence="2" key="1">
    <citation type="submission" date="2021-02" db="EMBL/GenBank/DDBJ databases">
        <authorList>
            <person name="Dougan E. K."/>
            <person name="Rhodes N."/>
            <person name="Thang M."/>
            <person name="Chan C."/>
        </authorList>
    </citation>
    <scope>NUCLEOTIDE SEQUENCE</scope>
</reference>
<dbReference type="OrthoDB" id="446582at2759"/>
<accession>A0A812MG22</accession>
<feature type="compositionally biased region" description="Low complexity" evidence="1">
    <location>
        <begin position="147"/>
        <end position="159"/>
    </location>
</feature>
<gene>
    <name evidence="2" type="ORF">SNEC2469_LOCUS5715</name>
</gene>
<dbReference type="AlphaFoldDB" id="A0A812MG22"/>
<feature type="compositionally biased region" description="Basic residues" evidence="1">
    <location>
        <begin position="242"/>
        <end position="262"/>
    </location>
</feature>
<feature type="compositionally biased region" description="Basic and acidic residues" evidence="1">
    <location>
        <begin position="282"/>
        <end position="293"/>
    </location>
</feature>
<feature type="compositionally biased region" description="Low complexity" evidence="1">
    <location>
        <begin position="190"/>
        <end position="235"/>
    </location>
</feature>
<organism evidence="2 3">
    <name type="scientific">Symbiodinium necroappetens</name>
    <dbReference type="NCBI Taxonomy" id="1628268"/>
    <lineage>
        <taxon>Eukaryota</taxon>
        <taxon>Sar</taxon>
        <taxon>Alveolata</taxon>
        <taxon>Dinophyceae</taxon>
        <taxon>Suessiales</taxon>
        <taxon>Symbiodiniaceae</taxon>
        <taxon>Symbiodinium</taxon>
    </lineage>
</organism>
<evidence type="ECO:0000313" key="3">
    <source>
        <dbReference type="Proteomes" id="UP000601435"/>
    </source>
</evidence>
<feature type="compositionally biased region" description="Acidic residues" evidence="1">
    <location>
        <begin position="163"/>
        <end position="174"/>
    </location>
</feature>
<evidence type="ECO:0000313" key="2">
    <source>
        <dbReference type="EMBL" id="CAE7257453.1"/>
    </source>
</evidence>
<dbReference type="Proteomes" id="UP000601435">
    <property type="component" value="Unassembled WGS sequence"/>
</dbReference>